<evidence type="ECO:0000256" key="2">
    <source>
        <dbReference type="SAM" id="SignalP"/>
    </source>
</evidence>
<gene>
    <name evidence="4" type="ORF">QY95_02313</name>
</gene>
<evidence type="ECO:0000313" key="5">
    <source>
        <dbReference type="Proteomes" id="UP000031563"/>
    </source>
</evidence>
<feature type="compositionally biased region" description="Acidic residues" evidence="1">
    <location>
        <begin position="26"/>
        <end position="40"/>
    </location>
</feature>
<evidence type="ECO:0000313" key="4">
    <source>
        <dbReference type="EMBL" id="KKB39465.1"/>
    </source>
</evidence>
<dbReference type="RefSeq" id="WP_040037799.1">
    <property type="nucleotide sequence ID" value="NZ_JWIQ02000086.1"/>
</dbReference>
<protein>
    <recommendedName>
        <fullName evidence="3">DUF1541 domain-containing protein</fullName>
    </recommendedName>
</protein>
<evidence type="ECO:0000256" key="1">
    <source>
        <dbReference type="SAM" id="MobiDB-lite"/>
    </source>
</evidence>
<feature type="domain" description="DUF1541" evidence="3">
    <location>
        <begin position="93"/>
        <end position="142"/>
    </location>
</feature>
<feature type="chain" id="PRO_5002487716" description="DUF1541 domain-containing protein" evidence="2">
    <location>
        <begin position="28"/>
        <end position="213"/>
    </location>
</feature>
<dbReference type="PROSITE" id="PS51257">
    <property type="entry name" value="PROKAR_LIPOPROTEIN"/>
    <property type="match status" value="1"/>
</dbReference>
<dbReference type="Gene3D" id="2.30.30.1210">
    <property type="entry name" value="Domain of unknown function DUF1541"/>
    <property type="match status" value="1"/>
</dbReference>
<proteinExistence type="predicted"/>
<sequence>MQSRKIVIGIITIFTVLILSACTGANEEENTETESGTEENMDMKSNNNEMDMEESDTNEDMEGMDHSGMNHSSTGEVPEGLQKSDNPTYEVDSQAIIESDHMPGMKGAEATIVGAYDTTVYTVSYTPTTSGEPVENHKWVIHEEIEGAGEEPFEPGTEVTLNTDHMEGMNGADAVIDSAEETTVYMVDFVTTDTGDEVKNHKWVTESELSSVE</sequence>
<feature type="signal peptide" evidence="2">
    <location>
        <begin position="1"/>
        <end position="27"/>
    </location>
</feature>
<keyword evidence="2" id="KW-0732">Signal</keyword>
<dbReference type="EMBL" id="JWIR02000041">
    <property type="protein sequence ID" value="KKB39465.1"/>
    <property type="molecule type" value="Genomic_DNA"/>
</dbReference>
<dbReference type="STRING" id="1221996.QY95_02313"/>
<keyword evidence="5" id="KW-1185">Reference proteome</keyword>
<reference evidence="4" key="1">
    <citation type="submission" date="2015-02" db="EMBL/GenBank/DDBJ databases">
        <title>Genome Assembly of Bacillaceae bacterium MTCC 8252.</title>
        <authorList>
            <person name="Verma A."/>
            <person name="Khatri I."/>
            <person name="Mual P."/>
            <person name="Subramanian S."/>
            <person name="Krishnamurthi S."/>
        </authorList>
    </citation>
    <scope>NUCLEOTIDE SEQUENCE [LARGE SCALE GENOMIC DNA]</scope>
    <source>
        <strain evidence="4">MTCC 8252</strain>
    </source>
</reference>
<organism evidence="4 5">
    <name type="scientific">Bacillus thermotolerans</name>
    <name type="common">Quasibacillus thermotolerans</name>
    <dbReference type="NCBI Taxonomy" id="1221996"/>
    <lineage>
        <taxon>Bacteria</taxon>
        <taxon>Bacillati</taxon>
        <taxon>Bacillota</taxon>
        <taxon>Bacilli</taxon>
        <taxon>Bacillales</taxon>
        <taxon>Bacillaceae</taxon>
        <taxon>Bacillus</taxon>
    </lineage>
</organism>
<name>A0A0F5I2G1_BACTR</name>
<dbReference type="Proteomes" id="UP000031563">
    <property type="component" value="Unassembled WGS sequence"/>
</dbReference>
<dbReference type="OrthoDB" id="1701949at2"/>
<comment type="caution">
    <text evidence="4">The sequence shown here is derived from an EMBL/GenBank/DDBJ whole genome shotgun (WGS) entry which is preliminary data.</text>
</comment>
<feature type="domain" description="DUF1541" evidence="3">
    <location>
        <begin position="155"/>
        <end position="206"/>
    </location>
</feature>
<feature type="region of interest" description="Disordered" evidence="1">
    <location>
        <begin position="25"/>
        <end position="87"/>
    </location>
</feature>
<dbReference type="Pfam" id="PF07563">
    <property type="entry name" value="DUF1541"/>
    <property type="match status" value="2"/>
</dbReference>
<feature type="compositionally biased region" description="Acidic residues" evidence="1">
    <location>
        <begin position="50"/>
        <end position="62"/>
    </location>
</feature>
<evidence type="ECO:0000259" key="3">
    <source>
        <dbReference type="Pfam" id="PF07563"/>
    </source>
</evidence>
<accession>A0A0F5I2G1</accession>
<dbReference type="InterPro" id="IPR011438">
    <property type="entry name" value="DUF1541"/>
</dbReference>
<dbReference type="AlphaFoldDB" id="A0A0F5I2G1"/>